<keyword evidence="1" id="KW-0472">Membrane</keyword>
<keyword evidence="1" id="KW-1133">Transmembrane helix</keyword>
<sequence>MALRESHGLEDKSSTTMPVNKFPLLLMLTLIIMVENVSNRRMNPPGPDCVGLPCSRPNDPWCGPHCFCFRRAGGLPECKARRRYRHNSKLHQQRHGQLTLVK</sequence>
<protein>
    <submittedName>
        <fullName evidence="2">Tick defensin</fullName>
    </submittedName>
</protein>
<name>A0A131Z6T5_RHIAP</name>
<keyword evidence="1" id="KW-0812">Transmembrane</keyword>
<feature type="transmembrane region" description="Helical" evidence="1">
    <location>
        <begin position="20"/>
        <end position="37"/>
    </location>
</feature>
<accession>A0A131Z6T5</accession>
<evidence type="ECO:0000256" key="1">
    <source>
        <dbReference type="SAM" id="Phobius"/>
    </source>
</evidence>
<dbReference type="EMBL" id="GEDV01002686">
    <property type="protein sequence ID" value="JAP85871.1"/>
    <property type="molecule type" value="Transcribed_RNA"/>
</dbReference>
<evidence type="ECO:0000313" key="2">
    <source>
        <dbReference type="EMBL" id="JAP85871.1"/>
    </source>
</evidence>
<proteinExistence type="predicted"/>
<dbReference type="AlphaFoldDB" id="A0A131Z6T5"/>
<organism evidence="2">
    <name type="scientific">Rhipicephalus appendiculatus</name>
    <name type="common">Brown ear tick</name>
    <dbReference type="NCBI Taxonomy" id="34631"/>
    <lineage>
        <taxon>Eukaryota</taxon>
        <taxon>Metazoa</taxon>
        <taxon>Ecdysozoa</taxon>
        <taxon>Arthropoda</taxon>
        <taxon>Chelicerata</taxon>
        <taxon>Arachnida</taxon>
        <taxon>Acari</taxon>
        <taxon>Parasitiformes</taxon>
        <taxon>Ixodida</taxon>
        <taxon>Ixodoidea</taxon>
        <taxon>Ixodidae</taxon>
        <taxon>Rhipicephalinae</taxon>
        <taxon>Rhipicephalus</taxon>
        <taxon>Rhipicephalus</taxon>
    </lineage>
</organism>
<reference evidence="2" key="1">
    <citation type="journal article" date="2016" name="Ticks Tick Borne Dis.">
        <title>De novo assembly and annotation of the salivary gland transcriptome of Rhipicephalus appendiculatus male and female ticks during blood feeding.</title>
        <authorList>
            <person name="de Castro M.H."/>
            <person name="de Klerk D."/>
            <person name="Pienaar R."/>
            <person name="Latif A.A."/>
            <person name="Rees D.J."/>
            <person name="Mans B.J."/>
        </authorList>
    </citation>
    <scope>NUCLEOTIDE SEQUENCE</scope>
    <source>
        <tissue evidence="2">Salivary glands</tissue>
    </source>
</reference>